<gene>
    <name evidence="3" type="ORF">C4F51_12860</name>
</gene>
<dbReference type="Proteomes" id="UP000652567">
    <property type="component" value="Unassembled WGS sequence"/>
</dbReference>
<dbReference type="Gene3D" id="3.40.800.20">
    <property type="entry name" value="Histone deacetylase domain"/>
    <property type="match status" value="1"/>
</dbReference>
<dbReference type="CDD" id="cd11599">
    <property type="entry name" value="HDAC_classII_2"/>
    <property type="match status" value="1"/>
</dbReference>
<organism evidence="3 4">
    <name type="scientific">Cellvibrio polysaccharolyticus</name>
    <dbReference type="NCBI Taxonomy" id="2082724"/>
    <lineage>
        <taxon>Bacteria</taxon>
        <taxon>Pseudomonadati</taxon>
        <taxon>Pseudomonadota</taxon>
        <taxon>Gammaproteobacteria</taxon>
        <taxon>Cellvibrionales</taxon>
        <taxon>Cellvibrionaceae</taxon>
        <taxon>Cellvibrio</taxon>
    </lineage>
</organism>
<dbReference type="PANTHER" id="PTHR10625:SF10">
    <property type="entry name" value="HISTONE DEACETYLASE HDAC1"/>
    <property type="match status" value="1"/>
</dbReference>
<comment type="caution">
    <text evidence="3">The sequence shown here is derived from an EMBL/GenBank/DDBJ whole genome shotgun (WGS) entry which is preliminary data.</text>
</comment>
<evidence type="ECO:0000259" key="2">
    <source>
        <dbReference type="Pfam" id="PF00850"/>
    </source>
</evidence>
<name>A0A928YUK7_9GAMM</name>
<dbReference type="InterPro" id="IPR023696">
    <property type="entry name" value="Ureohydrolase_dom_sf"/>
</dbReference>
<reference evidence="3" key="1">
    <citation type="submission" date="2018-07" db="EMBL/GenBank/DDBJ databases">
        <title>Genome assembly of strain Ka43.</title>
        <authorList>
            <person name="Kukolya J."/>
            <person name="Nagy I."/>
            <person name="Horvath B."/>
            <person name="Toth A."/>
        </authorList>
    </citation>
    <scope>NUCLEOTIDE SEQUENCE</scope>
    <source>
        <strain evidence="3">KB43</strain>
    </source>
</reference>
<dbReference type="EMBL" id="PRDL01000001">
    <property type="protein sequence ID" value="MBE8718077.1"/>
    <property type="molecule type" value="Genomic_DNA"/>
</dbReference>
<comment type="similarity">
    <text evidence="1">Belongs to the histone deacetylase family.</text>
</comment>
<dbReference type="SUPFAM" id="SSF52768">
    <property type="entry name" value="Arginase/deacetylase"/>
    <property type="match status" value="1"/>
</dbReference>
<feature type="domain" description="Histone deacetylase" evidence="2">
    <location>
        <begin position="20"/>
        <end position="312"/>
    </location>
</feature>
<dbReference type="PRINTS" id="PR01270">
    <property type="entry name" value="HDASUPER"/>
</dbReference>
<protein>
    <submittedName>
        <fullName evidence="3">Histone deacetylase family protein</fullName>
    </submittedName>
</protein>
<dbReference type="InterPro" id="IPR000286">
    <property type="entry name" value="HDACs"/>
</dbReference>
<dbReference type="Pfam" id="PF00850">
    <property type="entry name" value="Hist_deacetyl"/>
    <property type="match status" value="1"/>
</dbReference>
<dbReference type="InterPro" id="IPR023801">
    <property type="entry name" value="His_deacetylse_dom"/>
</dbReference>
<sequence>MIATFITHPACHQHDMPAGHPECAARLDAIDNQLLSSGLDCLLYHREATAATNEQILRVHSAAYLQKIEQSLPQSGCVSLGDDVFVSPGTLNAARHAAGAGITAIDSIMKGETDVVFCNVRPAGHHAERDKGMGFCIFNNVAIAATYAMDNYGMERIAIVDFDVHHGNGTQAIFLDDPRVLFCSVFQHPFYPDTPIAPVPQHIINIPLPATARSKEFRQALNEKLFDKLEAFAPQLILISAGFDGYIDDDMSSMSLVEQDYAWIGRELRTLMDNSQQKNDAAQQCRGIVSLLEGGYDIDSLGRCAMAHLKALAKL</sequence>
<dbReference type="GO" id="GO:0040029">
    <property type="term" value="P:epigenetic regulation of gene expression"/>
    <property type="evidence" value="ECO:0007669"/>
    <property type="project" value="TreeGrafter"/>
</dbReference>
<evidence type="ECO:0000313" key="3">
    <source>
        <dbReference type="EMBL" id="MBE8718077.1"/>
    </source>
</evidence>
<proteinExistence type="inferred from homology"/>
<dbReference type="InterPro" id="IPR037138">
    <property type="entry name" value="His_deacetylse_dom_sf"/>
</dbReference>
<dbReference type="GO" id="GO:0004407">
    <property type="term" value="F:histone deacetylase activity"/>
    <property type="evidence" value="ECO:0007669"/>
    <property type="project" value="TreeGrafter"/>
</dbReference>
<dbReference type="AlphaFoldDB" id="A0A928YUK7"/>
<evidence type="ECO:0000256" key="1">
    <source>
        <dbReference type="ARBA" id="ARBA00005947"/>
    </source>
</evidence>
<accession>A0A928YUK7</accession>
<dbReference type="PANTHER" id="PTHR10625">
    <property type="entry name" value="HISTONE DEACETYLASE HDAC1-RELATED"/>
    <property type="match status" value="1"/>
</dbReference>
<evidence type="ECO:0000313" key="4">
    <source>
        <dbReference type="Proteomes" id="UP000652567"/>
    </source>
</evidence>
<dbReference type="RefSeq" id="WP_193910356.1">
    <property type="nucleotide sequence ID" value="NZ_PRDL01000001.1"/>
</dbReference>
<keyword evidence="4" id="KW-1185">Reference proteome</keyword>